<accession>A0A3S8V2X0</accession>
<keyword evidence="6" id="KW-1133">Transmembrane helix</keyword>
<reference evidence="10" key="1">
    <citation type="journal article" date="2018" name="Genome Biol. Evol.">
        <title>Nephromyces encodes a urate metabolism pathway and predicted peroxisomes, demonstrating these are not ancient losses of apicomplexans.</title>
        <authorList>
            <person name="Paight C."/>
            <person name="Slamovits C.H."/>
            <person name="Saffo M.B."/>
            <person name="Lane C.E."/>
        </authorList>
    </citation>
    <scope>NUCLEOTIDE SEQUENCE</scope>
    <source>
        <strain evidence="10">Neph2</strain>
    </source>
</reference>
<feature type="repeat" description="Solcar" evidence="8">
    <location>
        <begin position="25"/>
        <end position="116"/>
    </location>
</feature>
<evidence type="ECO:0000256" key="2">
    <source>
        <dbReference type="ARBA" id="ARBA00006375"/>
    </source>
</evidence>
<comment type="similarity">
    <text evidence="2 9">Belongs to the mitochondrial carrier (TC 2.A.29) family.</text>
</comment>
<dbReference type="GO" id="GO:0016020">
    <property type="term" value="C:membrane"/>
    <property type="evidence" value="ECO:0007669"/>
    <property type="project" value="UniProtKB-SubCell"/>
</dbReference>
<dbReference type="InterPro" id="IPR023395">
    <property type="entry name" value="MCP_dom_sf"/>
</dbReference>
<dbReference type="PANTHER" id="PTHR45683">
    <property type="entry name" value="MITOCHONDRIAL NICOTINAMIDE ADENINE DINUCLEOTIDE TRANSPORTER 1-RELATED-RELATED"/>
    <property type="match status" value="1"/>
</dbReference>
<dbReference type="AlphaFoldDB" id="A0A3S8V2X0"/>
<dbReference type="PROSITE" id="PS50920">
    <property type="entry name" value="SOLCAR"/>
    <property type="match status" value="1"/>
</dbReference>
<dbReference type="Gene3D" id="1.50.40.10">
    <property type="entry name" value="Mitochondrial carrier domain"/>
    <property type="match status" value="1"/>
</dbReference>
<evidence type="ECO:0000313" key="10">
    <source>
        <dbReference type="EMBL" id="AZL94314.1"/>
    </source>
</evidence>
<sequence>MHNASLPAEMRDSRISDIANCGLQYTFFQNMVSSIITSSICTALVHPLWLIKTRFELQSYESKIAGWTQYKSWCDCLRKVIRDEGYTALYKGIRPAMALAPHAAIQMIIYEELRRYHLTNSSIQPFLSGVISKFGASSLTYPLQILRSRQQMLYSESPNESILRAASVSNIINKIV</sequence>
<keyword evidence="5" id="KW-0677">Repeat</keyword>
<protein>
    <submittedName>
        <fullName evidence="10">Ant protein</fullName>
    </submittedName>
</protein>
<organism evidence="10">
    <name type="scientific">Nephromyces sp. MMRI</name>
    <dbReference type="NCBI Taxonomy" id="2496275"/>
    <lineage>
        <taxon>Eukaryota</taxon>
        <taxon>Sar</taxon>
        <taxon>Alveolata</taxon>
        <taxon>Apicomplexa</taxon>
        <taxon>Aconoidasida</taxon>
        <taxon>Nephromycida</taxon>
        <taxon>Nephromyces</taxon>
    </lineage>
</organism>
<dbReference type="GO" id="GO:0055085">
    <property type="term" value="P:transmembrane transport"/>
    <property type="evidence" value="ECO:0007669"/>
    <property type="project" value="InterPro"/>
</dbReference>
<keyword evidence="4 8" id="KW-0812">Transmembrane</keyword>
<evidence type="ECO:0000256" key="1">
    <source>
        <dbReference type="ARBA" id="ARBA00004141"/>
    </source>
</evidence>
<dbReference type="EMBL" id="MK265771">
    <property type="protein sequence ID" value="AZL94314.1"/>
    <property type="molecule type" value="mRNA"/>
</dbReference>
<comment type="subcellular location">
    <subcellularLocation>
        <location evidence="1">Membrane</location>
        <topology evidence="1">Multi-pass membrane protein</topology>
    </subcellularLocation>
</comment>
<keyword evidence="3 9" id="KW-0813">Transport</keyword>
<evidence type="ECO:0000256" key="6">
    <source>
        <dbReference type="ARBA" id="ARBA00022989"/>
    </source>
</evidence>
<dbReference type="SUPFAM" id="SSF103506">
    <property type="entry name" value="Mitochondrial carrier"/>
    <property type="match status" value="1"/>
</dbReference>
<dbReference type="InterPro" id="IPR044712">
    <property type="entry name" value="SLC25A32-like"/>
</dbReference>
<dbReference type="Pfam" id="PF00153">
    <property type="entry name" value="Mito_carr"/>
    <property type="match status" value="1"/>
</dbReference>
<evidence type="ECO:0000256" key="5">
    <source>
        <dbReference type="ARBA" id="ARBA00022737"/>
    </source>
</evidence>
<proteinExistence type="evidence at transcript level"/>
<dbReference type="InterPro" id="IPR018108">
    <property type="entry name" value="MCP_transmembrane"/>
</dbReference>
<evidence type="ECO:0000256" key="3">
    <source>
        <dbReference type="ARBA" id="ARBA00022448"/>
    </source>
</evidence>
<name>A0A3S8V2X0_9APIC</name>
<evidence type="ECO:0000256" key="4">
    <source>
        <dbReference type="ARBA" id="ARBA00022692"/>
    </source>
</evidence>
<evidence type="ECO:0000256" key="7">
    <source>
        <dbReference type="ARBA" id="ARBA00023136"/>
    </source>
</evidence>
<evidence type="ECO:0000256" key="8">
    <source>
        <dbReference type="PROSITE-ProRule" id="PRU00282"/>
    </source>
</evidence>
<dbReference type="GO" id="GO:0006862">
    <property type="term" value="P:nucleotide transport"/>
    <property type="evidence" value="ECO:0007669"/>
    <property type="project" value="InterPro"/>
</dbReference>
<keyword evidence="7 8" id="KW-0472">Membrane</keyword>
<evidence type="ECO:0000256" key="9">
    <source>
        <dbReference type="RuleBase" id="RU000488"/>
    </source>
</evidence>